<dbReference type="CDD" id="cd09917">
    <property type="entry name" value="F-box_SF"/>
    <property type="match status" value="1"/>
</dbReference>
<dbReference type="InterPro" id="IPR036047">
    <property type="entry name" value="F-box-like_dom_sf"/>
</dbReference>
<dbReference type="AlphaFoldDB" id="A0A5C3QQK2"/>
<reference evidence="2 3" key="1">
    <citation type="journal article" date="2019" name="Nat. Ecol. Evol.">
        <title>Megaphylogeny resolves global patterns of mushroom evolution.</title>
        <authorList>
            <person name="Varga T."/>
            <person name="Krizsan K."/>
            <person name="Foldi C."/>
            <person name="Dima B."/>
            <person name="Sanchez-Garcia M."/>
            <person name="Sanchez-Ramirez S."/>
            <person name="Szollosi G.J."/>
            <person name="Szarkandi J.G."/>
            <person name="Papp V."/>
            <person name="Albert L."/>
            <person name="Andreopoulos W."/>
            <person name="Angelini C."/>
            <person name="Antonin V."/>
            <person name="Barry K.W."/>
            <person name="Bougher N.L."/>
            <person name="Buchanan P."/>
            <person name="Buyck B."/>
            <person name="Bense V."/>
            <person name="Catcheside P."/>
            <person name="Chovatia M."/>
            <person name="Cooper J."/>
            <person name="Damon W."/>
            <person name="Desjardin D."/>
            <person name="Finy P."/>
            <person name="Geml J."/>
            <person name="Haridas S."/>
            <person name="Hughes K."/>
            <person name="Justo A."/>
            <person name="Karasinski D."/>
            <person name="Kautmanova I."/>
            <person name="Kiss B."/>
            <person name="Kocsube S."/>
            <person name="Kotiranta H."/>
            <person name="LaButti K.M."/>
            <person name="Lechner B.E."/>
            <person name="Liimatainen K."/>
            <person name="Lipzen A."/>
            <person name="Lukacs Z."/>
            <person name="Mihaltcheva S."/>
            <person name="Morgado L.N."/>
            <person name="Niskanen T."/>
            <person name="Noordeloos M.E."/>
            <person name="Ohm R.A."/>
            <person name="Ortiz-Santana B."/>
            <person name="Ovrebo C."/>
            <person name="Racz N."/>
            <person name="Riley R."/>
            <person name="Savchenko A."/>
            <person name="Shiryaev A."/>
            <person name="Soop K."/>
            <person name="Spirin V."/>
            <person name="Szebenyi C."/>
            <person name="Tomsovsky M."/>
            <person name="Tulloss R.E."/>
            <person name="Uehling J."/>
            <person name="Grigoriev I.V."/>
            <person name="Vagvolgyi C."/>
            <person name="Papp T."/>
            <person name="Martin F.M."/>
            <person name="Miettinen O."/>
            <person name="Hibbett D.S."/>
            <person name="Nagy L.G."/>
        </authorList>
    </citation>
    <scope>NUCLEOTIDE SEQUENCE [LARGE SCALE GENOMIC DNA]</scope>
    <source>
        <strain evidence="2 3">CBS 309.79</strain>
    </source>
</reference>
<dbReference type="Proteomes" id="UP000305067">
    <property type="component" value="Unassembled WGS sequence"/>
</dbReference>
<dbReference type="InterPro" id="IPR001810">
    <property type="entry name" value="F-box_dom"/>
</dbReference>
<accession>A0A5C3QQK2</accession>
<dbReference type="SUPFAM" id="SSF52047">
    <property type="entry name" value="RNI-like"/>
    <property type="match status" value="1"/>
</dbReference>
<protein>
    <recommendedName>
        <fullName evidence="1">F-box domain-containing protein</fullName>
    </recommendedName>
</protein>
<evidence type="ECO:0000259" key="1">
    <source>
        <dbReference type="Pfam" id="PF12937"/>
    </source>
</evidence>
<proteinExistence type="predicted"/>
<dbReference type="OrthoDB" id="3266451at2759"/>
<dbReference type="Pfam" id="PF12937">
    <property type="entry name" value="F-box-like"/>
    <property type="match status" value="1"/>
</dbReference>
<dbReference type="SUPFAM" id="SSF81383">
    <property type="entry name" value="F-box domain"/>
    <property type="match status" value="1"/>
</dbReference>
<evidence type="ECO:0000313" key="2">
    <source>
        <dbReference type="EMBL" id="TFL04265.1"/>
    </source>
</evidence>
<sequence>MTAHINQTADVIHNNRSHLTPVHRLPNDVLLLIFGYLTGRSNKGWGYPLFAVTGVCQRWRDFALACPDLWADVVFAPKDGGASEDQTRSEKERLELQLARAGVLGPLEIMLDLSHFPPESPHDGCLNPDNTAFETVLSFIHRASRLELHGKLPSRWTVSPSWMNYTDNRLRIFRFMTNSSSPRSPGSQARPFAPHASSPISLSTTSASMRALASLSTPSKGSDLCFASSPPASILEVLVLTRGSLRELEIRHYEGRSDPGPSFYRVPSHTAAVLPHLRRLSLAYISDLRKLTMQTVLAHLRAPQLEVLRFAGLHSSSDLIVARQFIQASGNTIHLEELAIKDVKKLGASCTELIELLSEVTALQRLSVDRLAGNGDHNALILALCRRSSVEALSQSLLGHENDLRQ</sequence>
<gene>
    <name evidence="2" type="ORF">BDV98DRAFT_366847</name>
</gene>
<dbReference type="EMBL" id="ML178819">
    <property type="protein sequence ID" value="TFL04265.1"/>
    <property type="molecule type" value="Genomic_DNA"/>
</dbReference>
<feature type="domain" description="F-box" evidence="1">
    <location>
        <begin position="23"/>
        <end position="75"/>
    </location>
</feature>
<dbReference type="InterPro" id="IPR032675">
    <property type="entry name" value="LRR_dom_sf"/>
</dbReference>
<dbReference type="Gene3D" id="1.20.1280.50">
    <property type="match status" value="1"/>
</dbReference>
<evidence type="ECO:0000313" key="3">
    <source>
        <dbReference type="Proteomes" id="UP000305067"/>
    </source>
</evidence>
<name>A0A5C3QQK2_9AGAR</name>
<keyword evidence="3" id="KW-1185">Reference proteome</keyword>
<dbReference type="Gene3D" id="3.80.10.10">
    <property type="entry name" value="Ribonuclease Inhibitor"/>
    <property type="match status" value="1"/>
</dbReference>
<organism evidence="2 3">
    <name type="scientific">Pterulicium gracile</name>
    <dbReference type="NCBI Taxonomy" id="1884261"/>
    <lineage>
        <taxon>Eukaryota</taxon>
        <taxon>Fungi</taxon>
        <taxon>Dikarya</taxon>
        <taxon>Basidiomycota</taxon>
        <taxon>Agaricomycotina</taxon>
        <taxon>Agaricomycetes</taxon>
        <taxon>Agaricomycetidae</taxon>
        <taxon>Agaricales</taxon>
        <taxon>Pleurotineae</taxon>
        <taxon>Pterulaceae</taxon>
        <taxon>Pterulicium</taxon>
    </lineage>
</organism>